<keyword evidence="3" id="KW-0546">Nucleotide metabolism</keyword>
<organism evidence="4 5">
    <name type="scientific">Alkalibacillus haloalkaliphilus</name>
    <dbReference type="NCBI Taxonomy" id="94136"/>
    <lineage>
        <taxon>Bacteria</taxon>
        <taxon>Bacillati</taxon>
        <taxon>Bacillota</taxon>
        <taxon>Bacilli</taxon>
        <taxon>Bacillales</taxon>
        <taxon>Bacillaceae</taxon>
        <taxon>Alkalibacillus</taxon>
    </lineage>
</organism>
<keyword evidence="2 3" id="KW-0378">Hydrolase</keyword>
<evidence type="ECO:0000313" key="4">
    <source>
        <dbReference type="EMBL" id="GEN47084.1"/>
    </source>
</evidence>
<dbReference type="EC" id="3.6.1.9" evidence="3"/>
<dbReference type="AlphaFoldDB" id="A0A511W7N5"/>
<dbReference type="EMBL" id="BJYA01000024">
    <property type="protein sequence ID" value="GEN47084.1"/>
    <property type="molecule type" value="Genomic_DNA"/>
</dbReference>
<comment type="catalytic activity">
    <reaction evidence="3">
        <text>UTP + H2O = UMP + diphosphate + H(+)</text>
        <dbReference type="Rhea" id="RHEA:29395"/>
        <dbReference type="ChEBI" id="CHEBI:15377"/>
        <dbReference type="ChEBI" id="CHEBI:15378"/>
        <dbReference type="ChEBI" id="CHEBI:33019"/>
        <dbReference type="ChEBI" id="CHEBI:46398"/>
        <dbReference type="ChEBI" id="CHEBI:57865"/>
        <dbReference type="EC" id="3.6.1.9"/>
    </reaction>
</comment>
<feature type="active site" description="Proton acceptor" evidence="3">
    <location>
        <position position="70"/>
    </location>
</feature>
<comment type="cofactor">
    <cofactor evidence="1 3">
        <name>a divalent metal cation</name>
        <dbReference type="ChEBI" id="CHEBI:60240"/>
    </cofactor>
</comment>
<dbReference type="Gene3D" id="3.90.950.10">
    <property type="match status" value="1"/>
</dbReference>
<feature type="site" description="Important for substrate specificity" evidence="3">
    <location>
        <position position="71"/>
    </location>
</feature>
<dbReference type="CDD" id="cd00555">
    <property type="entry name" value="Maf"/>
    <property type="match status" value="1"/>
</dbReference>
<dbReference type="OrthoDB" id="9807767at2"/>
<keyword evidence="3" id="KW-0963">Cytoplasm</keyword>
<proteinExistence type="inferred from homology"/>
<dbReference type="GO" id="GO:0036221">
    <property type="term" value="F:UTP diphosphatase activity"/>
    <property type="evidence" value="ECO:0007669"/>
    <property type="project" value="RHEA"/>
</dbReference>
<reference evidence="4 5" key="1">
    <citation type="submission" date="2019-07" db="EMBL/GenBank/DDBJ databases">
        <title>Whole genome shotgun sequence of Alkalibacillus haloalkaliphilus NBRC 103110.</title>
        <authorList>
            <person name="Hosoyama A."/>
            <person name="Uohara A."/>
            <person name="Ohji S."/>
            <person name="Ichikawa N."/>
        </authorList>
    </citation>
    <scope>NUCLEOTIDE SEQUENCE [LARGE SCALE GENOMIC DNA]</scope>
    <source>
        <strain evidence="4 5">NBRC 103110</strain>
    </source>
</reference>
<comment type="caution">
    <text evidence="4">The sequence shown here is derived from an EMBL/GenBank/DDBJ whole genome shotgun (WGS) entry which is preliminary data.</text>
</comment>
<dbReference type="GO" id="GO:0036218">
    <property type="term" value="F:dTTP diphosphatase activity"/>
    <property type="evidence" value="ECO:0007669"/>
    <property type="project" value="RHEA"/>
</dbReference>
<protein>
    <recommendedName>
        <fullName evidence="3">dTTP/UTP pyrophosphatase</fullName>
        <shortName evidence="3">dTTPase/UTPase</shortName>
        <ecNumber evidence="3">3.6.1.9</ecNumber>
    </recommendedName>
    <alternativeName>
        <fullName evidence="3">Nucleoside triphosphate pyrophosphatase</fullName>
    </alternativeName>
    <alternativeName>
        <fullName evidence="3">Nucleotide pyrophosphatase</fullName>
        <shortName evidence="3">Nucleotide PPase</shortName>
    </alternativeName>
</protein>
<comment type="subcellular location">
    <subcellularLocation>
        <location evidence="3">Cytoplasm</location>
    </subcellularLocation>
</comment>
<name>A0A511W7N5_9BACI</name>
<dbReference type="PIRSF" id="PIRSF006305">
    <property type="entry name" value="Maf"/>
    <property type="match status" value="1"/>
</dbReference>
<dbReference type="NCBIfam" id="TIGR00172">
    <property type="entry name" value="maf"/>
    <property type="match status" value="1"/>
</dbReference>
<evidence type="ECO:0000256" key="1">
    <source>
        <dbReference type="ARBA" id="ARBA00001968"/>
    </source>
</evidence>
<gene>
    <name evidence="4" type="primary">maf</name>
    <name evidence="4" type="ORF">AHA02nite_28600</name>
</gene>
<dbReference type="Proteomes" id="UP000321440">
    <property type="component" value="Unassembled WGS sequence"/>
</dbReference>
<dbReference type="SUPFAM" id="SSF52972">
    <property type="entry name" value="ITPase-like"/>
    <property type="match status" value="1"/>
</dbReference>
<evidence type="ECO:0000256" key="3">
    <source>
        <dbReference type="HAMAP-Rule" id="MF_00528"/>
    </source>
</evidence>
<dbReference type="PANTHER" id="PTHR43213:SF5">
    <property type="entry name" value="BIFUNCTIONAL DTTP_UTP PYROPHOSPHATASE_METHYLTRANSFERASE PROTEIN-RELATED"/>
    <property type="match status" value="1"/>
</dbReference>
<comment type="caution">
    <text evidence="3">Lacks conserved residue(s) required for the propagation of feature annotation.</text>
</comment>
<comment type="catalytic activity">
    <reaction evidence="3">
        <text>dTTP + H2O = dTMP + diphosphate + H(+)</text>
        <dbReference type="Rhea" id="RHEA:28534"/>
        <dbReference type="ChEBI" id="CHEBI:15377"/>
        <dbReference type="ChEBI" id="CHEBI:15378"/>
        <dbReference type="ChEBI" id="CHEBI:33019"/>
        <dbReference type="ChEBI" id="CHEBI:37568"/>
        <dbReference type="ChEBI" id="CHEBI:63528"/>
        <dbReference type="EC" id="3.6.1.9"/>
    </reaction>
</comment>
<dbReference type="InterPro" id="IPR029001">
    <property type="entry name" value="ITPase-like_fam"/>
</dbReference>
<evidence type="ECO:0000256" key="2">
    <source>
        <dbReference type="ARBA" id="ARBA00022801"/>
    </source>
</evidence>
<dbReference type="GO" id="GO:0005737">
    <property type="term" value="C:cytoplasm"/>
    <property type="evidence" value="ECO:0007669"/>
    <property type="project" value="UniProtKB-SubCell"/>
</dbReference>
<comment type="similarity">
    <text evidence="3">Belongs to the Maf family. YhdE subfamily.</text>
</comment>
<feature type="site" description="Important for substrate specificity" evidence="3">
    <location>
        <position position="13"/>
    </location>
</feature>
<comment type="function">
    <text evidence="3">Nucleoside triphosphate pyrophosphatase that hydrolyzes dTTP and UTP. May have a dual role in cell division arrest and in preventing the incorporation of modified nucleotides into cellular nucleic acids.</text>
</comment>
<accession>A0A511W7N5</accession>
<keyword evidence="5" id="KW-1185">Reference proteome</keyword>
<sequence>MSKTLILASSSPRRQELLNLVNQPFTIRKPDVDESQIETEDPVEKVKQLAILKGRNVPINHDDEIILSADTVVSYQNSIFEKPKDRHEAYNMIKALSDDTHEVYTGFMIRSKDEELVHVEKTEVQFWPLSEEEIEQYIDTNDPYDKAGAYGIQSLGALFVKQIIGDYYNVVGLPISRVIKEFKKFK</sequence>
<dbReference type="GO" id="GO:0009117">
    <property type="term" value="P:nucleotide metabolic process"/>
    <property type="evidence" value="ECO:0007669"/>
    <property type="project" value="UniProtKB-KW"/>
</dbReference>
<dbReference type="Pfam" id="PF02545">
    <property type="entry name" value="Maf"/>
    <property type="match status" value="1"/>
</dbReference>
<dbReference type="PANTHER" id="PTHR43213">
    <property type="entry name" value="BIFUNCTIONAL DTTP/UTP PYROPHOSPHATASE/METHYLTRANSFERASE PROTEIN-RELATED"/>
    <property type="match status" value="1"/>
</dbReference>
<dbReference type="InterPro" id="IPR003697">
    <property type="entry name" value="Maf-like"/>
</dbReference>
<dbReference type="RefSeq" id="WP_146818452.1">
    <property type="nucleotide sequence ID" value="NZ_BJYA01000024.1"/>
</dbReference>
<feature type="site" description="Important for substrate specificity" evidence="3">
    <location>
        <position position="153"/>
    </location>
</feature>
<evidence type="ECO:0000313" key="5">
    <source>
        <dbReference type="Proteomes" id="UP000321440"/>
    </source>
</evidence>
<dbReference type="HAMAP" id="MF_00528">
    <property type="entry name" value="Maf"/>
    <property type="match status" value="1"/>
</dbReference>